<dbReference type="RefSeq" id="WP_039643303.1">
    <property type="nucleotide sequence ID" value="NZ_JXBL01000001.1"/>
</dbReference>
<organism evidence="2 3">
    <name type="scientific">Geobacter soli</name>
    <dbReference type="NCBI Taxonomy" id="1510391"/>
    <lineage>
        <taxon>Bacteria</taxon>
        <taxon>Pseudomonadati</taxon>
        <taxon>Thermodesulfobacteriota</taxon>
        <taxon>Desulfuromonadia</taxon>
        <taxon>Geobacterales</taxon>
        <taxon>Geobacteraceae</taxon>
        <taxon>Geobacter</taxon>
    </lineage>
</organism>
<dbReference type="AlphaFoldDB" id="A0A0C1TL14"/>
<name>A0A0C1TL14_9BACT</name>
<dbReference type="SUPFAM" id="SSF53474">
    <property type="entry name" value="alpha/beta-Hydrolases"/>
    <property type="match status" value="1"/>
</dbReference>
<dbReference type="PANTHER" id="PTHR43433">
    <property type="entry name" value="HYDROLASE, ALPHA/BETA FOLD FAMILY PROTEIN"/>
    <property type="match status" value="1"/>
</dbReference>
<protein>
    <submittedName>
        <fullName evidence="2">O-methylpimelyl-ACP methylesterase</fullName>
    </submittedName>
</protein>
<dbReference type="PANTHER" id="PTHR43433:SF5">
    <property type="entry name" value="AB HYDROLASE-1 DOMAIN-CONTAINING PROTEIN"/>
    <property type="match status" value="1"/>
</dbReference>
<keyword evidence="3" id="KW-1185">Reference proteome</keyword>
<dbReference type="Proteomes" id="UP000031433">
    <property type="component" value="Unassembled WGS sequence"/>
</dbReference>
<dbReference type="Gene3D" id="3.40.50.1820">
    <property type="entry name" value="alpha/beta hydrolase"/>
    <property type="match status" value="1"/>
</dbReference>
<dbReference type="InterPro" id="IPR050471">
    <property type="entry name" value="AB_hydrolase"/>
</dbReference>
<proteinExistence type="predicted"/>
<dbReference type="PRINTS" id="PR00111">
    <property type="entry name" value="ABHYDROLASE"/>
</dbReference>
<evidence type="ECO:0000313" key="3">
    <source>
        <dbReference type="Proteomes" id="UP000031433"/>
    </source>
</evidence>
<sequence>MPFLQTDHNLTIHYDDQGDGFPLVLVHGWAMEGGVWAFQRPLAASFRLITVDLRGHGRSTAPGDGYCLADFAADIVSLFNGLGLERAAIAGWSLGAQAALEAAPLLGDRLAALVLVGATPRFSAADGWPHGLPATECRGLGLRLRRSFDAALDGFFHSMFAEGELSEESVRLIGQEIAAPHRRPAATAAQAALVTLAESDQRHLLAKIRVPALVIHGDRDAICPPEAGVHLADHLPLGRFLLFAGAGHAPFLSRPREFNSEVTRFLREVAGDD</sequence>
<feature type="domain" description="AB hydrolase-1" evidence="1">
    <location>
        <begin position="22"/>
        <end position="255"/>
    </location>
</feature>
<accession>A0A0C1TL14</accession>
<reference evidence="2 3" key="1">
    <citation type="submission" date="2015-01" db="EMBL/GenBank/DDBJ databases">
        <title>Genome sequence of the anaerobic bacterium Geobacter soli GSS01, a dissimilatory Fe(III) reducer from soil.</title>
        <authorList>
            <person name="Yang G."/>
            <person name="Zhou S."/>
        </authorList>
    </citation>
    <scope>NUCLEOTIDE SEQUENCE [LARGE SCALE GENOMIC DNA]</scope>
    <source>
        <strain evidence="2 3">GSS01</strain>
    </source>
</reference>
<dbReference type="InterPro" id="IPR029058">
    <property type="entry name" value="AB_hydrolase_fold"/>
</dbReference>
<gene>
    <name evidence="2" type="ORF">SE37_02170</name>
</gene>
<dbReference type="Pfam" id="PF00561">
    <property type="entry name" value="Abhydrolase_1"/>
    <property type="match status" value="1"/>
</dbReference>
<dbReference type="EMBL" id="JXBL01000001">
    <property type="protein sequence ID" value="KIE41519.1"/>
    <property type="molecule type" value="Genomic_DNA"/>
</dbReference>
<evidence type="ECO:0000313" key="2">
    <source>
        <dbReference type="EMBL" id="KIE41519.1"/>
    </source>
</evidence>
<comment type="caution">
    <text evidence="2">The sequence shown here is derived from an EMBL/GenBank/DDBJ whole genome shotgun (WGS) entry which is preliminary data.</text>
</comment>
<dbReference type="InterPro" id="IPR000073">
    <property type="entry name" value="AB_hydrolase_1"/>
</dbReference>
<evidence type="ECO:0000259" key="1">
    <source>
        <dbReference type="Pfam" id="PF00561"/>
    </source>
</evidence>